<dbReference type="InterPro" id="IPR006665">
    <property type="entry name" value="OmpA-like"/>
</dbReference>
<dbReference type="SUPFAM" id="SSF53850">
    <property type="entry name" value="Periplasmic binding protein-like II"/>
    <property type="match status" value="1"/>
</dbReference>
<feature type="domain" description="OmpA-like" evidence="4">
    <location>
        <begin position="331"/>
        <end position="445"/>
    </location>
</feature>
<evidence type="ECO:0000256" key="2">
    <source>
        <dbReference type="PROSITE-ProRule" id="PRU00473"/>
    </source>
</evidence>
<keyword evidence="6" id="KW-1185">Reference proteome</keyword>
<dbReference type="PROSITE" id="PS51123">
    <property type="entry name" value="OMPA_2"/>
    <property type="match status" value="1"/>
</dbReference>
<dbReference type="InterPro" id="IPR050811">
    <property type="entry name" value="Phosphate_ABC_transporter"/>
</dbReference>
<evidence type="ECO:0000259" key="4">
    <source>
        <dbReference type="PROSITE" id="PS51123"/>
    </source>
</evidence>
<name>A0A4R3ID25_9GAMM</name>
<dbReference type="PANTHER" id="PTHR30570:SF1">
    <property type="entry name" value="PHOSPHATE-BINDING PROTEIN PSTS"/>
    <property type="match status" value="1"/>
</dbReference>
<evidence type="ECO:0000256" key="1">
    <source>
        <dbReference type="ARBA" id="ARBA00022729"/>
    </source>
</evidence>
<dbReference type="InterPro" id="IPR036737">
    <property type="entry name" value="OmpA-like_sf"/>
</dbReference>
<protein>
    <submittedName>
        <fullName evidence="5">Phosphate transport system substrate-binding protein</fullName>
    </submittedName>
</protein>
<dbReference type="GO" id="GO:0016020">
    <property type="term" value="C:membrane"/>
    <property type="evidence" value="ECO:0007669"/>
    <property type="project" value="UniProtKB-UniRule"/>
</dbReference>
<evidence type="ECO:0000256" key="3">
    <source>
        <dbReference type="SAM" id="SignalP"/>
    </source>
</evidence>
<dbReference type="EMBL" id="SLZR01000003">
    <property type="protein sequence ID" value="TCS42545.1"/>
    <property type="molecule type" value="Genomic_DNA"/>
</dbReference>
<evidence type="ECO:0000313" key="6">
    <source>
        <dbReference type="Proteomes" id="UP000295793"/>
    </source>
</evidence>
<evidence type="ECO:0000313" key="5">
    <source>
        <dbReference type="EMBL" id="TCS42545.1"/>
    </source>
</evidence>
<keyword evidence="1 3" id="KW-0732">Signal</keyword>
<dbReference type="Proteomes" id="UP000295793">
    <property type="component" value="Unassembled WGS sequence"/>
</dbReference>
<dbReference type="PANTHER" id="PTHR30570">
    <property type="entry name" value="PERIPLASMIC PHOSPHATE BINDING COMPONENT OF PHOSPHATE ABC TRANSPORTER"/>
    <property type="match status" value="1"/>
</dbReference>
<feature type="signal peptide" evidence="3">
    <location>
        <begin position="1"/>
        <end position="18"/>
    </location>
</feature>
<dbReference type="AlphaFoldDB" id="A0A4R3ID25"/>
<dbReference type="Gene3D" id="3.40.190.10">
    <property type="entry name" value="Periplasmic binding protein-like II"/>
    <property type="match status" value="2"/>
</dbReference>
<dbReference type="Gene3D" id="3.30.1330.60">
    <property type="entry name" value="OmpA-like domain"/>
    <property type="match status" value="1"/>
</dbReference>
<comment type="caution">
    <text evidence="5">The sequence shown here is derived from an EMBL/GenBank/DDBJ whole genome shotgun (WGS) entry which is preliminary data.</text>
</comment>
<sequence>MKKVMLLLLALLPALSISSDLLDTNLTTNERDYLFEIHGSNTIGAELAPALLMRWMQSYNFTDVRETLTAVENEKEISGTSPAGQRVKVFVAAHGSSTGFKQVNAGVASLAAASRPAKTSENELFPGIDITDYRHETVVAIDGLAVVVNPNLPVDELTVPQVGELFSGEIKNWKELGGPDLPVSVHARDDRSGTYDTFATLVLKRGYRLTGSAKRYESNEVLANTVAMQPGAIGFTAFATVNNAKPVKIKDGNADATLPTESTIATEDYPLSRRLYLYQPVENNEYAAEFLKFVKGEVGQNVVAETGFISQNLKKLNMEPIGTLPTGYSFVMEQSLRVTTNFRFKPDSNDLDNKALDDINRLVEFMSQPENQGKKLILVGFSNKQRDEFKARVLSEARVMKVKHELGEVEIEASAMTGYGEIKPVATNEDIQYALRNQRVEVWLR</sequence>
<reference evidence="5 6" key="1">
    <citation type="submission" date="2019-03" db="EMBL/GenBank/DDBJ databases">
        <title>Genomic Encyclopedia of Archaeal and Bacterial Type Strains, Phase II (KMG-II): from individual species to whole genera.</title>
        <authorList>
            <person name="Goeker M."/>
        </authorList>
    </citation>
    <scope>NUCLEOTIDE SEQUENCE [LARGE SCALE GENOMIC DNA]</scope>
    <source>
        <strain evidence="5 6">DSM 15388</strain>
    </source>
</reference>
<dbReference type="InterPro" id="IPR024370">
    <property type="entry name" value="PBP_domain"/>
</dbReference>
<dbReference type="Pfam" id="PF12849">
    <property type="entry name" value="PBP_like_2"/>
    <property type="match status" value="1"/>
</dbReference>
<dbReference type="CDD" id="cd13566">
    <property type="entry name" value="PBP2_phosphate"/>
    <property type="match status" value="1"/>
</dbReference>
<organism evidence="5 6">
    <name type="scientific">Reinekea marinisedimentorum</name>
    <dbReference type="NCBI Taxonomy" id="230495"/>
    <lineage>
        <taxon>Bacteria</taxon>
        <taxon>Pseudomonadati</taxon>
        <taxon>Pseudomonadota</taxon>
        <taxon>Gammaproteobacteria</taxon>
        <taxon>Oceanospirillales</taxon>
        <taxon>Saccharospirillaceae</taxon>
        <taxon>Reinekea</taxon>
    </lineage>
</organism>
<dbReference type="OrthoDB" id="9790048at2"/>
<dbReference type="RefSeq" id="WP_132700460.1">
    <property type="nucleotide sequence ID" value="NZ_SLZR01000003.1"/>
</dbReference>
<dbReference type="SUPFAM" id="SSF103088">
    <property type="entry name" value="OmpA-like"/>
    <property type="match status" value="1"/>
</dbReference>
<dbReference type="Pfam" id="PF00691">
    <property type="entry name" value="OmpA"/>
    <property type="match status" value="1"/>
</dbReference>
<proteinExistence type="predicted"/>
<gene>
    <name evidence="5" type="ORF">BCF53_103206</name>
</gene>
<accession>A0A4R3ID25</accession>
<keyword evidence="2" id="KW-0472">Membrane</keyword>
<feature type="chain" id="PRO_5020511679" evidence="3">
    <location>
        <begin position="19"/>
        <end position="445"/>
    </location>
</feature>